<dbReference type="Proteomes" id="UP000030690">
    <property type="component" value="Unassembled WGS sequence"/>
</dbReference>
<proteinExistence type="predicted"/>
<evidence type="ECO:0000313" key="3">
    <source>
        <dbReference type="Proteomes" id="UP000030690"/>
    </source>
</evidence>
<reference evidence="2 3" key="1">
    <citation type="submission" date="2013-02" db="EMBL/GenBank/DDBJ databases">
        <title>The Genome Annotation of Plasmodium falciparum Vietnam Oak-Knoll (FVO).</title>
        <authorList>
            <consortium name="The Broad Institute Genome Sequencing Platform"/>
            <consortium name="The Broad Institute Genome Sequencing Center for Infectious Disease"/>
            <person name="Neafsey D."/>
            <person name="Hoffman S."/>
            <person name="Volkman S."/>
            <person name="Rosenthal P."/>
            <person name="Walker B."/>
            <person name="Young S.K."/>
            <person name="Zeng Q."/>
            <person name="Gargeya S."/>
            <person name="Fitzgerald M."/>
            <person name="Haas B."/>
            <person name="Abouelleil A."/>
            <person name="Allen A.W."/>
            <person name="Alvarado L."/>
            <person name="Arachchi H.M."/>
            <person name="Berlin A.M."/>
            <person name="Chapman S.B."/>
            <person name="Gainer-Dewar J."/>
            <person name="Goldberg J."/>
            <person name="Griggs A."/>
            <person name="Gujja S."/>
            <person name="Hansen M."/>
            <person name="Howarth C."/>
            <person name="Imamovic A."/>
            <person name="Ireland A."/>
            <person name="Larimer J."/>
            <person name="McCowan C."/>
            <person name="Murphy C."/>
            <person name="Pearson M."/>
            <person name="Poon T.W."/>
            <person name="Priest M."/>
            <person name="Roberts A."/>
            <person name="Saif S."/>
            <person name="Shea T."/>
            <person name="Sisk P."/>
            <person name="Sykes S."/>
            <person name="Wortman J."/>
            <person name="Nusbaum C."/>
            <person name="Birren B."/>
        </authorList>
    </citation>
    <scope>NUCLEOTIDE SEQUENCE [LARGE SCALE GENOMIC DNA]</scope>
    <source>
        <strain evidence="3">Vietnam Oak-Knoll (FVO)</strain>
    </source>
</reference>
<dbReference type="EMBL" id="KI925078">
    <property type="protein sequence ID" value="ETW18599.1"/>
    <property type="molecule type" value="Genomic_DNA"/>
</dbReference>
<dbReference type="AlphaFoldDB" id="A0A024V7Z7"/>
<feature type="transmembrane region" description="Helical" evidence="1">
    <location>
        <begin position="122"/>
        <end position="142"/>
    </location>
</feature>
<evidence type="ECO:0000256" key="1">
    <source>
        <dbReference type="SAM" id="Phobius"/>
    </source>
</evidence>
<sequence>MLQKRINGVPEQRIYKHNNNNHHHNNMKHYTIHNTCRKNKNNKINYIRTFIKNIYNSSIIFYIISKQPNEYMLYPHLENSKRENNKKYIQSSNIESTKLTSTSSISLKQTHQNITLFSIIKYIFKNYLFYIVSLILPIYYGLKVYNDALLGLCVHGALRWIIEIHSAKIFNKTGKIHTR</sequence>
<accession>A0A024V7Z7</accession>
<keyword evidence="1" id="KW-0472">Membrane</keyword>
<reference evidence="2 3" key="2">
    <citation type="submission" date="2013-02" db="EMBL/GenBank/DDBJ databases">
        <title>The Genome Sequence of Plasmodium falciparum Vietnam Oak-Knoll (FVO).</title>
        <authorList>
            <consortium name="The Broad Institute Genome Sequencing Platform"/>
            <consortium name="The Broad Institute Genome Sequencing Center for Infectious Disease"/>
            <person name="Neafsey D."/>
            <person name="Cheeseman I."/>
            <person name="Volkman S."/>
            <person name="Adams J."/>
            <person name="Walker B."/>
            <person name="Young S.K."/>
            <person name="Zeng Q."/>
            <person name="Gargeya S."/>
            <person name="Fitzgerald M."/>
            <person name="Haas B."/>
            <person name="Abouelleil A."/>
            <person name="Alvarado L."/>
            <person name="Arachchi H.M."/>
            <person name="Berlin A.M."/>
            <person name="Chapman S.B."/>
            <person name="Dewar J."/>
            <person name="Goldberg J."/>
            <person name="Griggs A."/>
            <person name="Gujja S."/>
            <person name="Hansen M."/>
            <person name="Howarth C."/>
            <person name="Imamovic A."/>
            <person name="Larimer J."/>
            <person name="McCowan C."/>
            <person name="Murphy C."/>
            <person name="Neiman D."/>
            <person name="Pearson M."/>
            <person name="Priest M."/>
            <person name="Roberts A."/>
            <person name="Saif S."/>
            <person name="Shea T."/>
            <person name="Sisk P."/>
            <person name="Sykes S."/>
            <person name="Wortman J."/>
            <person name="Nusbaum C."/>
            <person name="Birren B."/>
        </authorList>
    </citation>
    <scope>NUCLEOTIDE SEQUENCE [LARGE SCALE GENOMIC DNA]</scope>
    <source>
        <strain evidence="3">Vietnam Oak-Knoll (FVO)</strain>
    </source>
</reference>
<evidence type="ECO:0000313" key="2">
    <source>
        <dbReference type="EMBL" id="ETW18599.1"/>
    </source>
</evidence>
<gene>
    <name evidence="2" type="ORF">PFFVO_02498</name>
</gene>
<name>A0A024V7Z7_PLAFA</name>
<keyword evidence="1" id="KW-1133">Transmembrane helix</keyword>
<keyword evidence="1" id="KW-0812">Transmembrane</keyword>
<organism evidence="2 3">
    <name type="scientific">Plasmodium falciparum Vietnam Oak-Knoll</name>
    <name type="common">FVO</name>
    <dbReference type="NCBI Taxonomy" id="1036723"/>
    <lineage>
        <taxon>Eukaryota</taxon>
        <taxon>Sar</taxon>
        <taxon>Alveolata</taxon>
        <taxon>Apicomplexa</taxon>
        <taxon>Aconoidasida</taxon>
        <taxon>Haemosporida</taxon>
        <taxon>Plasmodiidae</taxon>
        <taxon>Plasmodium</taxon>
        <taxon>Plasmodium (Laverania)</taxon>
    </lineage>
</organism>
<protein>
    <submittedName>
        <fullName evidence="2">Uncharacterized protein</fullName>
    </submittedName>
</protein>